<evidence type="ECO:0000256" key="5">
    <source>
        <dbReference type="ARBA" id="ARBA00022723"/>
    </source>
</evidence>
<dbReference type="PROSITE" id="PS51837">
    <property type="entry name" value="LITAF"/>
    <property type="match status" value="1"/>
</dbReference>
<dbReference type="PANTHER" id="PTHR23292:SF14">
    <property type="entry name" value="FI16615P1-RELATED"/>
    <property type="match status" value="1"/>
</dbReference>
<dbReference type="SMART" id="SM00714">
    <property type="entry name" value="LITAF"/>
    <property type="match status" value="1"/>
</dbReference>
<proteinExistence type="inferred from homology"/>
<comment type="subcellular location">
    <subcellularLocation>
        <location evidence="2">Endosome membrane</location>
        <topology evidence="2">Peripheral membrane protein</topology>
    </subcellularLocation>
    <subcellularLocation>
        <location evidence="1">Late endosome membrane</location>
    </subcellularLocation>
    <subcellularLocation>
        <location evidence="3">Lysosome membrane</location>
        <topology evidence="3">Peripheral membrane protein</topology>
        <orientation evidence="3">Cytoplasmic side</orientation>
    </subcellularLocation>
</comment>
<dbReference type="OrthoDB" id="5599753at2759"/>
<evidence type="ECO:0000256" key="1">
    <source>
        <dbReference type="ARBA" id="ARBA00004414"/>
    </source>
</evidence>
<dbReference type="Proteomes" id="UP000410492">
    <property type="component" value="Unassembled WGS sequence"/>
</dbReference>
<dbReference type="Pfam" id="PF10601">
    <property type="entry name" value="zf-LITAF-like"/>
    <property type="match status" value="1"/>
</dbReference>
<keyword evidence="8" id="KW-1133">Transmembrane helix</keyword>
<feature type="transmembrane region" description="Helical" evidence="8">
    <location>
        <begin position="65"/>
        <end position="84"/>
    </location>
</feature>
<keyword evidence="8" id="KW-0812">Transmembrane</keyword>
<evidence type="ECO:0000256" key="2">
    <source>
        <dbReference type="ARBA" id="ARBA00004481"/>
    </source>
</evidence>
<evidence type="ECO:0000313" key="10">
    <source>
        <dbReference type="EMBL" id="VEN42790.1"/>
    </source>
</evidence>
<evidence type="ECO:0000256" key="6">
    <source>
        <dbReference type="ARBA" id="ARBA00022833"/>
    </source>
</evidence>
<protein>
    <recommendedName>
        <fullName evidence="9">LITAF domain-containing protein</fullName>
    </recommendedName>
</protein>
<evidence type="ECO:0000256" key="4">
    <source>
        <dbReference type="ARBA" id="ARBA00005975"/>
    </source>
</evidence>
<dbReference type="GO" id="GO:0008270">
    <property type="term" value="F:zinc ion binding"/>
    <property type="evidence" value="ECO:0007669"/>
    <property type="project" value="TreeGrafter"/>
</dbReference>
<sequence>MSKQPPPPYSPPPPGFVPPPTSHVNVTIAPQPIALGPGPTALTCPHCHARVTTTVKTTPSTRTHIIALLLCLFVLIPCVCLPYCCDSCQTLQHFCPNCKAYLGAYDN</sequence>
<reference evidence="10 11" key="1">
    <citation type="submission" date="2019-01" db="EMBL/GenBank/DDBJ databases">
        <authorList>
            <person name="Sayadi A."/>
        </authorList>
    </citation>
    <scope>NUCLEOTIDE SEQUENCE [LARGE SCALE GENOMIC DNA]</scope>
</reference>
<evidence type="ECO:0000259" key="9">
    <source>
        <dbReference type="PROSITE" id="PS51837"/>
    </source>
</evidence>
<dbReference type="PANTHER" id="PTHR23292">
    <property type="entry name" value="LIPOPOLYSACCHARIDE-INDUCED TUMOR NECROSIS FACTOR-ALPHA FACTOR"/>
    <property type="match status" value="1"/>
</dbReference>
<evidence type="ECO:0000256" key="3">
    <source>
        <dbReference type="ARBA" id="ARBA00004630"/>
    </source>
</evidence>
<gene>
    <name evidence="10" type="ORF">CALMAC_LOCUS6153</name>
</gene>
<dbReference type="InterPro" id="IPR037519">
    <property type="entry name" value="LITAF_fam"/>
</dbReference>
<dbReference type="GO" id="GO:0031902">
    <property type="term" value="C:late endosome membrane"/>
    <property type="evidence" value="ECO:0007669"/>
    <property type="project" value="UniProtKB-SubCell"/>
</dbReference>
<keyword evidence="7 8" id="KW-0472">Membrane</keyword>
<keyword evidence="6" id="KW-0862">Zinc</keyword>
<dbReference type="InterPro" id="IPR006629">
    <property type="entry name" value="LITAF"/>
</dbReference>
<accession>A0A653C6P1</accession>
<dbReference type="GO" id="GO:0005765">
    <property type="term" value="C:lysosomal membrane"/>
    <property type="evidence" value="ECO:0007669"/>
    <property type="project" value="UniProtKB-SubCell"/>
</dbReference>
<evidence type="ECO:0000313" key="11">
    <source>
        <dbReference type="Proteomes" id="UP000410492"/>
    </source>
</evidence>
<feature type="domain" description="LITAF" evidence="9">
    <location>
        <begin position="24"/>
        <end position="107"/>
    </location>
</feature>
<organism evidence="10 11">
    <name type="scientific">Callosobruchus maculatus</name>
    <name type="common">Southern cowpea weevil</name>
    <name type="synonym">Pulse bruchid</name>
    <dbReference type="NCBI Taxonomy" id="64391"/>
    <lineage>
        <taxon>Eukaryota</taxon>
        <taxon>Metazoa</taxon>
        <taxon>Ecdysozoa</taxon>
        <taxon>Arthropoda</taxon>
        <taxon>Hexapoda</taxon>
        <taxon>Insecta</taxon>
        <taxon>Pterygota</taxon>
        <taxon>Neoptera</taxon>
        <taxon>Endopterygota</taxon>
        <taxon>Coleoptera</taxon>
        <taxon>Polyphaga</taxon>
        <taxon>Cucujiformia</taxon>
        <taxon>Chrysomeloidea</taxon>
        <taxon>Chrysomelidae</taxon>
        <taxon>Bruchinae</taxon>
        <taxon>Bruchini</taxon>
        <taxon>Callosobruchus</taxon>
    </lineage>
</organism>
<dbReference type="AlphaFoldDB" id="A0A653C6P1"/>
<dbReference type="EMBL" id="CAACVG010006962">
    <property type="protein sequence ID" value="VEN42790.1"/>
    <property type="molecule type" value="Genomic_DNA"/>
</dbReference>
<keyword evidence="5" id="KW-0479">Metal-binding</keyword>
<comment type="similarity">
    <text evidence="4">Belongs to the CDIP1/LITAF family.</text>
</comment>
<evidence type="ECO:0000256" key="8">
    <source>
        <dbReference type="SAM" id="Phobius"/>
    </source>
</evidence>
<name>A0A653C6P1_CALMS</name>
<keyword evidence="11" id="KW-1185">Reference proteome</keyword>
<evidence type="ECO:0000256" key="7">
    <source>
        <dbReference type="ARBA" id="ARBA00023136"/>
    </source>
</evidence>